<evidence type="ECO:0000313" key="1">
    <source>
        <dbReference type="EMBL" id="MBD8030154.1"/>
    </source>
</evidence>
<evidence type="ECO:0000313" key="2">
    <source>
        <dbReference type="Proteomes" id="UP000650224"/>
    </source>
</evidence>
<dbReference type="RefSeq" id="WP_191733374.1">
    <property type="nucleotide sequence ID" value="NZ_JACSPR010000004.1"/>
</dbReference>
<comment type="caution">
    <text evidence="1">The sequence shown here is derived from an EMBL/GenBank/DDBJ whole genome shotgun (WGS) entry which is preliminary data.</text>
</comment>
<keyword evidence="2" id="KW-1185">Reference proteome</keyword>
<dbReference type="Proteomes" id="UP000650224">
    <property type="component" value="Unassembled WGS sequence"/>
</dbReference>
<sequence length="83" mass="9042">MFMTTDFPEHLAATTRDLLFPPLTPTGGTSRTESALRAADAGWRALLYDAEHTLASSLHSMDTLARSFCHLDDALAADLGRHL</sequence>
<dbReference type="EMBL" id="JACSPR010000004">
    <property type="protein sequence ID" value="MBD8030154.1"/>
    <property type="molecule type" value="Genomic_DNA"/>
</dbReference>
<name>A0A8I0LFQ9_9CORY</name>
<accession>A0A8I0LFQ9</accession>
<organism evidence="1 2">
    <name type="scientific">Corynebacterium gallinarum</name>
    <dbReference type="NCBI Taxonomy" id="2762214"/>
    <lineage>
        <taxon>Bacteria</taxon>
        <taxon>Bacillati</taxon>
        <taxon>Actinomycetota</taxon>
        <taxon>Actinomycetes</taxon>
        <taxon>Mycobacteriales</taxon>
        <taxon>Corynebacteriaceae</taxon>
        <taxon>Corynebacterium</taxon>
    </lineage>
</organism>
<proteinExistence type="predicted"/>
<protein>
    <submittedName>
        <fullName evidence="1">Uncharacterized protein</fullName>
    </submittedName>
</protein>
<dbReference type="AlphaFoldDB" id="A0A8I0LFQ9"/>
<gene>
    <name evidence="1" type="ORF">H9627_07440</name>
</gene>
<reference evidence="1 2" key="1">
    <citation type="submission" date="2020-08" db="EMBL/GenBank/DDBJ databases">
        <title>A Genomic Blueprint of the Chicken Gut Microbiome.</title>
        <authorList>
            <person name="Gilroy R."/>
            <person name="Ravi A."/>
            <person name="Getino M."/>
            <person name="Pursley I."/>
            <person name="Horton D.L."/>
            <person name="Alikhan N.-F."/>
            <person name="Baker D."/>
            <person name="Gharbi K."/>
            <person name="Hall N."/>
            <person name="Watson M."/>
            <person name="Adriaenssens E.M."/>
            <person name="Foster-Nyarko E."/>
            <person name="Jarju S."/>
            <person name="Secka A."/>
            <person name="Antonio M."/>
            <person name="Oren A."/>
            <person name="Chaudhuri R."/>
            <person name="La Ragione R.M."/>
            <person name="Hildebrand F."/>
            <person name="Pallen M.J."/>
        </authorList>
    </citation>
    <scope>NUCLEOTIDE SEQUENCE [LARGE SCALE GENOMIC DNA]</scope>
    <source>
        <strain evidence="1 2">Sa1YVA5</strain>
    </source>
</reference>